<feature type="transmembrane region" description="Helical" evidence="6">
    <location>
        <begin position="122"/>
        <end position="144"/>
    </location>
</feature>
<keyword evidence="9" id="KW-1185">Reference proteome</keyword>
<evidence type="ECO:0000313" key="8">
    <source>
        <dbReference type="EMBL" id="MET3585929.1"/>
    </source>
</evidence>
<dbReference type="Proteomes" id="UP001549031">
    <property type="component" value="Unassembled WGS sequence"/>
</dbReference>
<feature type="transmembrane region" description="Helical" evidence="6">
    <location>
        <begin position="261"/>
        <end position="280"/>
    </location>
</feature>
<feature type="transmembrane region" description="Helical" evidence="6">
    <location>
        <begin position="183"/>
        <end position="208"/>
    </location>
</feature>
<feature type="domain" description="Major facilitator superfamily (MFS) profile" evidence="7">
    <location>
        <begin position="30"/>
        <end position="403"/>
    </location>
</feature>
<dbReference type="PROSITE" id="PS50850">
    <property type="entry name" value="MFS"/>
    <property type="match status" value="1"/>
</dbReference>
<feature type="transmembrane region" description="Helical" evidence="6">
    <location>
        <begin position="156"/>
        <end position="177"/>
    </location>
</feature>
<dbReference type="InterPro" id="IPR050189">
    <property type="entry name" value="MFS_Efflux_Transporters"/>
</dbReference>
<organism evidence="8 9">
    <name type="scientific">Pseudorhizobium tarimense</name>
    <dbReference type="NCBI Taxonomy" id="1079109"/>
    <lineage>
        <taxon>Bacteria</taxon>
        <taxon>Pseudomonadati</taxon>
        <taxon>Pseudomonadota</taxon>
        <taxon>Alphaproteobacteria</taxon>
        <taxon>Hyphomicrobiales</taxon>
        <taxon>Rhizobiaceae</taxon>
        <taxon>Rhizobium/Agrobacterium group</taxon>
        <taxon>Pseudorhizobium</taxon>
    </lineage>
</organism>
<evidence type="ECO:0000256" key="2">
    <source>
        <dbReference type="ARBA" id="ARBA00022475"/>
    </source>
</evidence>
<dbReference type="CDD" id="cd17324">
    <property type="entry name" value="MFS_NepI_like"/>
    <property type="match status" value="1"/>
</dbReference>
<evidence type="ECO:0000256" key="1">
    <source>
        <dbReference type="ARBA" id="ARBA00004651"/>
    </source>
</evidence>
<gene>
    <name evidence="8" type="ORF">ABID21_002044</name>
</gene>
<evidence type="ECO:0000256" key="3">
    <source>
        <dbReference type="ARBA" id="ARBA00022692"/>
    </source>
</evidence>
<feature type="transmembrane region" description="Helical" evidence="6">
    <location>
        <begin position="29"/>
        <end position="50"/>
    </location>
</feature>
<feature type="transmembrane region" description="Helical" evidence="6">
    <location>
        <begin position="292"/>
        <end position="311"/>
    </location>
</feature>
<dbReference type="PANTHER" id="PTHR43124:SF5">
    <property type="entry name" value="PURINE RIBONUCLEOSIDE EFFLUX PUMP NEPI"/>
    <property type="match status" value="1"/>
</dbReference>
<evidence type="ECO:0000259" key="7">
    <source>
        <dbReference type="PROSITE" id="PS50850"/>
    </source>
</evidence>
<dbReference type="RefSeq" id="WP_247243946.1">
    <property type="nucleotide sequence ID" value="NZ_JALJRA010000007.1"/>
</dbReference>
<feature type="transmembrane region" description="Helical" evidence="6">
    <location>
        <begin position="228"/>
        <end position="249"/>
    </location>
</feature>
<proteinExistence type="predicted"/>
<feature type="transmembrane region" description="Helical" evidence="6">
    <location>
        <begin position="70"/>
        <end position="89"/>
    </location>
</feature>
<feature type="transmembrane region" description="Helical" evidence="6">
    <location>
        <begin position="352"/>
        <end position="374"/>
    </location>
</feature>
<keyword evidence="5 6" id="KW-0472">Membrane</keyword>
<dbReference type="Gene3D" id="1.20.1250.20">
    <property type="entry name" value="MFS general substrate transporter like domains"/>
    <property type="match status" value="1"/>
</dbReference>
<dbReference type="SUPFAM" id="SSF103473">
    <property type="entry name" value="MFS general substrate transporter"/>
    <property type="match status" value="1"/>
</dbReference>
<dbReference type="PANTHER" id="PTHR43124">
    <property type="entry name" value="PURINE EFFLUX PUMP PBUE"/>
    <property type="match status" value="1"/>
</dbReference>
<reference evidence="8 9" key="1">
    <citation type="submission" date="2024-06" db="EMBL/GenBank/DDBJ databases">
        <title>Genomic Encyclopedia of Type Strains, Phase IV (KMG-IV): sequencing the most valuable type-strain genomes for metagenomic binning, comparative biology and taxonomic classification.</title>
        <authorList>
            <person name="Goeker M."/>
        </authorList>
    </citation>
    <scope>NUCLEOTIDE SEQUENCE [LARGE SCALE GENOMIC DNA]</scope>
    <source>
        <strain evidence="8 9">DSM 105042</strain>
    </source>
</reference>
<dbReference type="Pfam" id="PF07690">
    <property type="entry name" value="MFS_1"/>
    <property type="match status" value="1"/>
</dbReference>
<sequence>MTDTTTSELEEAALDFDAAPPAAWSMTTWLAVISMAATSFALVSAEFLPAGLLTPLARDLGVSEGTAGQVVTATASVGAVTALLSNVLIGRLNRKTVLVSLSALAIASNVLAAFATEFWLLLLGRAGLGIALSAFWALSVAVVARLVGASATGRGMAIVTLGVSLATIAAPSMGALISDWLGWRSAMAATAGLAALAMLLQALFLPTLRATTSNSLGGVWQLVRRRRVQLGMLAILMLMTGHFAGSVYVRPFLEQVTHLSTGLIALTLLGFGIAAVVGNVAGGRMADANIRVALGVTAALMAISALALVLWGAQVVIAFGFATLWGFAFGMAPVVLPTNLSRGAPDALETAGSLMVVSFQVAITIGAVIGGYVVDTLGPTGPLSLTVLLALSTLLLAVLQPRD</sequence>
<dbReference type="InterPro" id="IPR036259">
    <property type="entry name" value="MFS_trans_sf"/>
</dbReference>
<keyword evidence="2" id="KW-1003">Cell membrane</keyword>
<feature type="transmembrane region" description="Helical" evidence="6">
    <location>
        <begin position="317"/>
        <end position="340"/>
    </location>
</feature>
<keyword evidence="3 6" id="KW-0812">Transmembrane</keyword>
<dbReference type="InterPro" id="IPR020846">
    <property type="entry name" value="MFS_dom"/>
</dbReference>
<name>A0ABV2H5V0_9HYPH</name>
<feature type="transmembrane region" description="Helical" evidence="6">
    <location>
        <begin position="380"/>
        <end position="399"/>
    </location>
</feature>
<dbReference type="EMBL" id="JBEPLJ010000007">
    <property type="protein sequence ID" value="MET3585929.1"/>
    <property type="molecule type" value="Genomic_DNA"/>
</dbReference>
<feature type="transmembrane region" description="Helical" evidence="6">
    <location>
        <begin position="96"/>
        <end position="116"/>
    </location>
</feature>
<comment type="subcellular location">
    <subcellularLocation>
        <location evidence="1">Cell membrane</location>
        <topology evidence="1">Multi-pass membrane protein</topology>
    </subcellularLocation>
</comment>
<evidence type="ECO:0000256" key="5">
    <source>
        <dbReference type="ARBA" id="ARBA00023136"/>
    </source>
</evidence>
<evidence type="ECO:0000313" key="9">
    <source>
        <dbReference type="Proteomes" id="UP001549031"/>
    </source>
</evidence>
<comment type="caution">
    <text evidence="8">The sequence shown here is derived from an EMBL/GenBank/DDBJ whole genome shotgun (WGS) entry which is preliminary data.</text>
</comment>
<dbReference type="InterPro" id="IPR011701">
    <property type="entry name" value="MFS"/>
</dbReference>
<evidence type="ECO:0000256" key="6">
    <source>
        <dbReference type="SAM" id="Phobius"/>
    </source>
</evidence>
<protein>
    <submittedName>
        <fullName evidence="8">DHA1 family purine ribonucleoside efflux pump-like MFS transporter</fullName>
    </submittedName>
</protein>
<accession>A0ABV2H5V0</accession>
<evidence type="ECO:0000256" key="4">
    <source>
        <dbReference type="ARBA" id="ARBA00022989"/>
    </source>
</evidence>
<keyword evidence="4 6" id="KW-1133">Transmembrane helix</keyword>